<dbReference type="InterPro" id="IPR007110">
    <property type="entry name" value="Ig-like_dom"/>
</dbReference>
<dbReference type="Pfam" id="PF13927">
    <property type="entry name" value="Ig_3"/>
    <property type="match status" value="1"/>
</dbReference>
<feature type="non-terminal residue" evidence="2">
    <location>
        <position position="62"/>
    </location>
</feature>
<gene>
    <name evidence="2" type="ORF">X975_20630</name>
</gene>
<dbReference type="Proteomes" id="UP000054359">
    <property type="component" value="Unassembled WGS sequence"/>
</dbReference>
<dbReference type="SUPFAM" id="SSF48726">
    <property type="entry name" value="Immunoglobulin"/>
    <property type="match status" value="1"/>
</dbReference>
<evidence type="ECO:0000313" key="2">
    <source>
        <dbReference type="EMBL" id="KFM65672.1"/>
    </source>
</evidence>
<dbReference type="OrthoDB" id="10028801at2759"/>
<keyword evidence="3" id="KW-1185">Reference proteome</keyword>
<protein>
    <recommendedName>
        <fullName evidence="1">Ig-like domain-containing protein</fullName>
    </recommendedName>
</protein>
<dbReference type="Gene3D" id="2.60.40.10">
    <property type="entry name" value="Immunoglobulins"/>
    <property type="match status" value="1"/>
</dbReference>
<dbReference type="EMBL" id="KK115662">
    <property type="protein sequence ID" value="KFM65672.1"/>
    <property type="molecule type" value="Genomic_DNA"/>
</dbReference>
<sequence length="62" mass="6740">MCISEGGNPPPQLIWYRGNAQIDATYYLTNDDTVTANNLTFIVSAADNTGSYYCRASNSATK</sequence>
<dbReference type="CDD" id="cd00096">
    <property type="entry name" value="Ig"/>
    <property type="match status" value="1"/>
</dbReference>
<reference evidence="2 3" key="1">
    <citation type="submission" date="2013-11" db="EMBL/GenBank/DDBJ databases">
        <title>Genome sequencing of Stegodyphus mimosarum.</title>
        <authorList>
            <person name="Bechsgaard J."/>
        </authorList>
    </citation>
    <scope>NUCLEOTIDE SEQUENCE [LARGE SCALE GENOMIC DNA]</scope>
</reference>
<name>A0A087TKN3_STEMI</name>
<dbReference type="STRING" id="407821.A0A087TKN3"/>
<dbReference type="InterPro" id="IPR013783">
    <property type="entry name" value="Ig-like_fold"/>
</dbReference>
<proteinExistence type="predicted"/>
<evidence type="ECO:0000313" key="3">
    <source>
        <dbReference type="Proteomes" id="UP000054359"/>
    </source>
</evidence>
<evidence type="ECO:0000259" key="1">
    <source>
        <dbReference type="PROSITE" id="PS50835"/>
    </source>
</evidence>
<feature type="domain" description="Ig-like" evidence="1">
    <location>
        <begin position="1"/>
        <end position="62"/>
    </location>
</feature>
<organism evidence="2 3">
    <name type="scientific">Stegodyphus mimosarum</name>
    <name type="common">African social velvet spider</name>
    <dbReference type="NCBI Taxonomy" id="407821"/>
    <lineage>
        <taxon>Eukaryota</taxon>
        <taxon>Metazoa</taxon>
        <taxon>Ecdysozoa</taxon>
        <taxon>Arthropoda</taxon>
        <taxon>Chelicerata</taxon>
        <taxon>Arachnida</taxon>
        <taxon>Araneae</taxon>
        <taxon>Araneomorphae</taxon>
        <taxon>Entelegynae</taxon>
        <taxon>Eresoidea</taxon>
        <taxon>Eresidae</taxon>
        <taxon>Stegodyphus</taxon>
    </lineage>
</organism>
<accession>A0A087TKN3</accession>
<dbReference type="AlphaFoldDB" id="A0A087TKN3"/>
<dbReference type="InterPro" id="IPR036179">
    <property type="entry name" value="Ig-like_dom_sf"/>
</dbReference>
<dbReference type="PROSITE" id="PS50835">
    <property type="entry name" value="IG_LIKE"/>
    <property type="match status" value="1"/>
</dbReference>